<proteinExistence type="predicted"/>
<name>A0ACC1MZ38_9PEZI</name>
<protein>
    <submittedName>
        <fullName evidence="1">Uncharacterized protein</fullName>
    </submittedName>
</protein>
<dbReference type="EMBL" id="JAPDGR010003202">
    <property type="protein sequence ID" value="KAJ2972262.1"/>
    <property type="molecule type" value="Genomic_DNA"/>
</dbReference>
<reference evidence="1" key="1">
    <citation type="submission" date="2022-10" db="EMBL/GenBank/DDBJ databases">
        <title>Genome Sequence of Xylaria curta.</title>
        <authorList>
            <person name="Buettner E."/>
        </authorList>
    </citation>
    <scope>NUCLEOTIDE SEQUENCE</scope>
    <source>
        <strain evidence="1">Babe10</strain>
    </source>
</reference>
<evidence type="ECO:0000313" key="2">
    <source>
        <dbReference type="Proteomes" id="UP001143856"/>
    </source>
</evidence>
<comment type="caution">
    <text evidence="1">The sequence shown here is derived from an EMBL/GenBank/DDBJ whole genome shotgun (WGS) entry which is preliminary data.</text>
</comment>
<dbReference type="Proteomes" id="UP001143856">
    <property type="component" value="Unassembled WGS sequence"/>
</dbReference>
<evidence type="ECO:0000313" key="1">
    <source>
        <dbReference type="EMBL" id="KAJ2972262.1"/>
    </source>
</evidence>
<gene>
    <name evidence="1" type="ORF">NUW58_g9222</name>
</gene>
<organism evidence="1 2">
    <name type="scientific">Xylaria curta</name>
    <dbReference type="NCBI Taxonomy" id="42375"/>
    <lineage>
        <taxon>Eukaryota</taxon>
        <taxon>Fungi</taxon>
        <taxon>Dikarya</taxon>
        <taxon>Ascomycota</taxon>
        <taxon>Pezizomycotina</taxon>
        <taxon>Sordariomycetes</taxon>
        <taxon>Xylariomycetidae</taxon>
        <taxon>Xylariales</taxon>
        <taxon>Xylariaceae</taxon>
        <taxon>Xylaria</taxon>
    </lineage>
</organism>
<accession>A0ACC1MZ38</accession>
<keyword evidence="2" id="KW-1185">Reference proteome</keyword>
<sequence>MSSPSPEQIADMMAHASDDQRPSIIACVSISAFLATIIVGARLFARLIQGNVLLIADYLISFALCLFIPYCVALALATDSGLGKHVIFVTDLRLLQIYFISSEVIYSVVIVSVKWSILAFYRRIFPQRWFHLALLGVAVFMGAWMFTTVFAIIFQCLPIEFNWDQTIESGHCIAIGQFALVTSILNVVTDVSILVLPLPLVWELNVTPRRRWTLSVLFALGGGACVVGITRAAWIGRLNATVDPTWDNVTAVYLSTIEVLVGFLVSSIPSYPVLFHRITGNINTSKQSDLSSDKNKRALGRNIGPDRRHVPSWNRITDTDDIELVSQA</sequence>